<comment type="caution">
    <text evidence="1">The sequence shown here is derived from an EMBL/GenBank/DDBJ whole genome shotgun (WGS) entry which is preliminary data.</text>
</comment>
<evidence type="ECO:0000313" key="1">
    <source>
        <dbReference type="EMBL" id="MBB3040117.1"/>
    </source>
</evidence>
<reference evidence="1 2" key="1">
    <citation type="submission" date="2020-08" db="EMBL/GenBank/DDBJ databases">
        <title>Sequencing the genomes of 1000 actinobacteria strains.</title>
        <authorList>
            <person name="Klenk H.-P."/>
        </authorList>
    </citation>
    <scope>NUCLEOTIDE SEQUENCE [LARGE SCALE GENOMIC DNA]</scope>
    <source>
        <strain evidence="1 2">DSM 45258</strain>
    </source>
</reference>
<dbReference type="GO" id="GO:0016740">
    <property type="term" value="F:transferase activity"/>
    <property type="evidence" value="ECO:0007669"/>
    <property type="project" value="UniProtKB-KW"/>
</dbReference>
<evidence type="ECO:0000313" key="2">
    <source>
        <dbReference type="Proteomes" id="UP000567922"/>
    </source>
</evidence>
<keyword evidence="2" id="KW-1185">Reference proteome</keyword>
<accession>A0A839RUY2</accession>
<organism evidence="1 2">
    <name type="scientific">Hoyosella altamirensis</name>
    <dbReference type="NCBI Taxonomy" id="616997"/>
    <lineage>
        <taxon>Bacteria</taxon>
        <taxon>Bacillati</taxon>
        <taxon>Actinomycetota</taxon>
        <taxon>Actinomycetes</taxon>
        <taxon>Mycobacteriales</taxon>
        <taxon>Hoyosellaceae</taxon>
        <taxon>Hoyosella</taxon>
    </lineage>
</organism>
<dbReference type="EMBL" id="JACHWS010000006">
    <property type="protein sequence ID" value="MBB3040117.1"/>
    <property type="molecule type" value="Genomic_DNA"/>
</dbReference>
<dbReference type="AlphaFoldDB" id="A0A839RUY2"/>
<dbReference type="Proteomes" id="UP000567922">
    <property type="component" value="Unassembled WGS sequence"/>
</dbReference>
<protein>
    <submittedName>
        <fullName evidence="1">tRNA nucleotidyltransferase/poly(A) polymerase</fullName>
    </submittedName>
</protein>
<gene>
    <name evidence="1" type="ORF">FHU29_004612</name>
</gene>
<proteinExistence type="predicted"/>
<name>A0A839RUY2_9ACTN</name>
<keyword evidence="1" id="KW-0808">Transferase</keyword>
<sequence length="122" mass="13176">MLITPPSGSEHCVVGGQIRDLHLDRTPCRLIARGLGVEGSLLPCDGDILRIGHHCAWHPTAPMIGDETMIAGHTHLLRVRGQCDHPSDHFQMHRIGGPADLDVVIAARSSAMAAAGRRRVTR</sequence>